<organism evidence="2 3">
    <name type="scientific">Brassica cretica</name>
    <name type="common">Mustard</name>
    <dbReference type="NCBI Taxonomy" id="69181"/>
    <lineage>
        <taxon>Eukaryota</taxon>
        <taxon>Viridiplantae</taxon>
        <taxon>Streptophyta</taxon>
        <taxon>Embryophyta</taxon>
        <taxon>Tracheophyta</taxon>
        <taxon>Spermatophyta</taxon>
        <taxon>Magnoliopsida</taxon>
        <taxon>eudicotyledons</taxon>
        <taxon>Gunneridae</taxon>
        <taxon>Pentapetalae</taxon>
        <taxon>rosids</taxon>
        <taxon>malvids</taxon>
        <taxon>Brassicales</taxon>
        <taxon>Brassicaceae</taxon>
        <taxon>Brassiceae</taxon>
        <taxon>Brassica</taxon>
    </lineage>
</organism>
<dbReference type="EMBL" id="QGKV02000299">
    <property type="protein sequence ID" value="KAF3594864.1"/>
    <property type="molecule type" value="Genomic_DNA"/>
</dbReference>
<accession>A0ABQ7EF77</accession>
<evidence type="ECO:0000313" key="3">
    <source>
        <dbReference type="Proteomes" id="UP000266723"/>
    </source>
</evidence>
<evidence type="ECO:0000313" key="2">
    <source>
        <dbReference type="EMBL" id="KAF3594864.1"/>
    </source>
</evidence>
<feature type="region of interest" description="Disordered" evidence="1">
    <location>
        <begin position="1"/>
        <end position="59"/>
    </location>
</feature>
<reference evidence="2 3" key="1">
    <citation type="journal article" date="2020" name="BMC Genomics">
        <title>Intraspecific diversification of the crop wild relative Brassica cretica Lam. using demographic model selection.</title>
        <authorList>
            <person name="Kioukis A."/>
            <person name="Michalopoulou V.A."/>
            <person name="Briers L."/>
            <person name="Pirintsos S."/>
            <person name="Studholme D.J."/>
            <person name="Pavlidis P."/>
            <person name="Sarris P.F."/>
        </authorList>
    </citation>
    <scope>NUCLEOTIDE SEQUENCE [LARGE SCALE GENOMIC DNA]</scope>
    <source>
        <strain evidence="3">cv. PFS-1207/04</strain>
    </source>
</reference>
<keyword evidence="3" id="KW-1185">Reference proteome</keyword>
<evidence type="ECO:0000256" key="1">
    <source>
        <dbReference type="SAM" id="MobiDB-lite"/>
    </source>
</evidence>
<feature type="compositionally biased region" description="Basic and acidic residues" evidence="1">
    <location>
        <begin position="27"/>
        <end position="50"/>
    </location>
</feature>
<dbReference type="Proteomes" id="UP000266723">
    <property type="component" value="Unassembled WGS sequence"/>
</dbReference>
<sequence length="59" mass="6767">MQVKKHKALDRKDQSSKRVANMMKGRATRDAMKAAKRCENREGKRDETKSENYGAALEL</sequence>
<name>A0ABQ7EF77_BRACR</name>
<comment type="caution">
    <text evidence="2">The sequence shown here is derived from an EMBL/GenBank/DDBJ whole genome shotgun (WGS) entry which is preliminary data.</text>
</comment>
<proteinExistence type="predicted"/>
<gene>
    <name evidence="2" type="ORF">DY000_02021611</name>
</gene>
<protein>
    <submittedName>
        <fullName evidence="2">Uncharacterized protein</fullName>
    </submittedName>
</protein>